<dbReference type="EMBL" id="BPVZ01000218">
    <property type="protein sequence ID" value="GKV46924.1"/>
    <property type="molecule type" value="Genomic_DNA"/>
</dbReference>
<comment type="caution">
    <text evidence="1">The sequence shown here is derived from an EMBL/GenBank/DDBJ whole genome shotgun (WGS) entry which is preliminary data.</text>
</comment>
<gene>
    <name evidence="1" type="ORF">SLEP1_g53882</name>
</gene>
<sequence length="68" mass="7441">MTRPLCIKCTLTAGYKVGAGFTSFLRVRQTTVFKFLPVEPAAAFKASSLHFHFTRAGCTLPEQTPCTS</sequence>
<protein>
    <submittedName>
        <fullName evidence="1">Uncharacterized protein</fullName>
    </submittedName>
</protein>
<proteinExistence type="predicted"/>
<reference evidence="1 2" key="1">
    <citation type="journal article" date="2021" name="Commun. Biol.">
        <title>The genome of Shorea leprosula (Dipterocarpaceae) highlights the ecological relevance of drought in aseasonal tropical rainforests.</title>
        <authorList>
            <person name="Ng K.K.S."/>
            <person name="Kobayashi M.J."/>
            <person name="Fawcett J.A."/>
            <person name="Hatakeyama M."/>
            <person name="Paape T."/>
            <person name="Ng C.H."/>
            <person name="Ang C.C."/>
            <person name="Tnah L.H."/>
            <person name="Lee C.T."/>
            <person name="Nishiyama T."/>
            <person name="Sese J."/>
            <person name="O'Brien M.J."/>
            <person name="Copetti D."/>
            <person name="Mohd Noor M.I."/>
            <person name="Ong R.C."/>
            <person name="Putra M."/>
            <person name="Sireger I.Z."/>
            <person name="Indrioko S."/>
            <person name="Kosugi Y."/>
            <person name="Izuno A."/>
            <person name="Isagi Y."/>
            <person name="Lee S.L."/>
            <person name="Shimizu K.K."/>
        </authorList>
    </citation>
    <scope>NUCLEOTIDE SEQUENCE [LARGE SCALE GENOMIC DNA]</scope>
    <source>
        <strain evidence="1">214</strain>
    </source>
</reference>
<evidence type="ECO:0000313" key="1">
    <source>
        <dbReference type="EMBL" id="GKV46924.1"/>
    </source>
</evidence>
<dbReference type="Proteomes" id="UP001054252">
    <property type="component" value="Unassembled WGS sequence"/>
</dbReference>
<organism evidence="1 2">
    <name type="scientific">Rubroshorea leprosula</name>
    <dbReference type="NCBI Taxonomy" id="152421"/>
    <lineage>
        <taxon>Eukaryota</taxon>
        <taxon>Viridiplantae</taxon>
        <taxon>Streptophyta</taxon>
        <taxon>Embryophyta</taxon>
        <taxon>Tracheophyta</taxon>
        <taxon>Spermatophyta</taxon>
        <taxon>Magnoliopsida</taxon>
        <taxon>eudicotyledons</taxon>
        <taxon>Gunneridae</taxon>
        <taxon>Pentapetalae</taxon>
        <taxon>rosids</taxon>
        <taxon>malvids</taxon>
        <taxon>Malvales</taxon>
        <taxon>Dipterocarpaceae</taxon>
        <taxon>Rubroshorea</taxon>
    </lineage>
</organism>
<accession>A0AAV5MB44</accession>
<dbReference type="AlphaFoldDB" id="A0AAV5MB44"/>
<evidence type="ECO:0000313" key="2">
    <source>
        <dbReference type="Proteomes" id="UP001054252"/>
    </source>
</evidence>
<keyword evidence="2" id="KW-1185">Reference proteome</keyword>
<name>A0AAV5MB44_9ROSI</name>